<reference evidence="1" key="2">
    <citation type="journal article" date="2015" name="Fish Shellfish Immunol.">
        <title>Early steps in the European eel (Anguilla anguilla)-Vibrio vulnificus interaction in the gills: Role of the RtxA13 toxin.</title>
        <authorList>
            <person name="Callol A."/>
            <person name="Pajuelo D."/>
            <person name="Ebbesson L."/>
            <person name="Teles M."/>
            <person name="MacKenzie S."/>
            <person name="Amaro C."/>
        </authorList>
    </citation>
    <scope>NUCLEOTIDE SEQUENCE</scope>
</reference>
<reference evidence="1" key="1">
    <citation type="submission" date="2014-11" db="EMBL/GenBank/DDBJ databases">
        <authorList>
            <person name="Amaro Gonzalez C."/>
        </authorList>
    </citation>
    <scope>NUCLEOTIDE SEQUENCE</scope>
</reference>
<proteinExistence type="predicted"/>
<dbReference type="Gene3D" id="3.90.175.10">
    <property type="entry name" value="Diphtheria Toxin, domain 1"/>
    <property type="match status" value="1"/>
</dbReference>
<dbReference type="SUPFAM" id="SSF56399">
    <property type="entry name" value="ADP-ribosylation"/>
    <property type="match status" value="1"/>
</dbReference>
<evidence type="ECO:0008006" key="2">
    <source>
        <dbReference type="Google" id="ProtNLM"/>
    </source>
</evidence>
<organism evidence="1">
    <name type="scientific">Anguilla anguilla</name>
    <name type="common">European freshwater eel</name>
    <name type="synonym">Muraena anguilla</name>
    <dbReference type="NCBI Taxonomy" id="7936"/>
    <lineage>
        <taxon>Eukaryota</taxon>
        <taxon>Metazoa</taxon>
        <taxon>Chordata</taxon>
        <taxon>Craniata</taxon>
        <taxon>Vertebrata</taxon>
        <taxon>Euteleostomi</taxon>
        <taxon>Actinopterygii</taxon>
        <taxon>Neopterygii</taxon>
        <taxon>Teleostei</taxon>
        <taxon>Anguilliformes</taxon>
        <taxon>Anguillidae</taxon>
        <taxon>Anguilla</taxon>
    </lineage>
</organism>
<dbReference type="AlphaFoldDB" id="A0A0E9XNL1"/>
<accession>A0A0E9XNL1</accession>
<dbReference type="PANTHER" id="PTHR36542">
    <property type="entry name" value="GIG2-LIKE PROTEIN DRED-RELATED"/>
    <property type="match status" value="1"/>
</dbReference>
<evidence type="ECO:0000313" key="1">
    <source>
        <dbReference type="EMBL" id="JAI03431.1"/>
    </source>
</evidence>
<dbReference type="GO" id="GO:0005737">
    <property type="term" value="C:cytoplasm"/>
    <property type="evidence" value="ECO:0007669"/>
    <property type="project" value="TreeGrafter"/>
</dbReference>
<sequence length="102" mass="11443">MLGRGVYVSRDPEKARRYPLDLDPAGRRIMELKVDVGKVKKIDQQGHPLQKTWQTKGYDTAWVPPKCGMVASGLSEDCIRDPSRIKVTKVLKPTSLPPSQMP</sequence>
<protein>
    <recommendedName>
        <fullName evidence="2">PARP catalytic domain-containing protein</fullName>
    </recommendedName>
</protein>
<dbReference type="EMBL" id="GBXM01005147">
    <property type="protein sequence ID" value="JAI03431.1"/>
    <property type="molecule type" value="Transcribed_RNA"/>
</dbReference>
<dbReference type="PANTHER" id="PTHR36542:SF2">
    <property type="entry name" value="GIG2-LIKE PROTEIN DRED-RELATED"/>
    <property type="match status" value="1"/>
</dbReference>
<name>A0A0E9XNL1_ANGAN</name>